<protein>
    <submittedName>
        <fullName evidence="2">Uncharacterized protein</fullName>
    </submittedName>
</protein>
<dbReference type="VEuPathDB" id="FungiDB:RhiirA1_537227"/>
<name>A0A2I1G3U2_9GLOM</name>
<dbReference type="VEuPathDB" id="FungiDB:FUN_020780"/>
<organism evidence="2 3">
    <name type="scientific">Rhizophagus irregularis</name>
    <dbReference type="NCBI Taxonomy" id="588596"/>
    <lineage>
        <taxon>Eukaryota</taxon>
        <taxon>Fungi</taxon>
        <taxon>Fungi incertae sedis</taxon>
        <taxon>Mucoromycota</taxon>
        <taxon>Glomeromycotina</taxon>
        <taxon>Glomeromycetes</taxon>
        <taxon>Glomerales</taxon>
        <taxon>Glomeraceae</taxon>
        <taxon>Rhizophagus</taxon>
    </lineage>
</organism>
<proteinExistence type="predicted"/>
<feature type="compositionally biased region" description="Basic residues" evidence="1">
    <location>
        <begin position="1169"/>
        <end position="1179"/>
    </location>
</feature>
<sequence>MPFVEYFKNDILCALSALEEKDFNTQESRDYLVSVLTQLINSTSDLETNKFVLTSLLFKIWQQHKCYADQLDYNILKVNYELSTGLYLELIEKLNMENEFRKLLYSIPQLTVQRVVENVIYSNPSYGFRIVYDPALNVCNSHNGQNRSELISSLLQMIVEYDNVIKTNDQLLVELFQSTARHVESHLNSNSPLRRKPVASQNSEIIPNNVEMNYFFSTFYYPDLNFQAKSHLKRAYQTVKSKSTQFENTSKSIESLYANSQRTPRDNKHLYQLLCIFDYLAFVVCKDEQQAYQINPLMKLAMRRVILRLKEADIISTLSSLNKIYSNENKSIDNLLEYIDSEPQKTPSNLEFRSKRIVQRLREDKSEYQNVTFLKVSFRMNSTSDEPLNKHEEAFITICHSLRQNLDYDISFANRIDGSELTFKLSMILESLTKKDLSNYCHWVVNSIRFRRLGSVSFLKLMLQYIDLFDDLNINEDMFSELIVEYGFQRELYQSIKRLIKNSGGKTVPKIKVSAINNIFHMITIINTNYISKTGMNLFLTSFSLLSRHTKCLFRDFMLSDRPPDTNFKAPTFDNWLVWPFEYNQRLTTLCNQIVFTAEINSQMNDDKSKLIIKNKEECIRSSDIDALIELSMVASYFMLDRLLEDCIHNKGEGILILDILREIGSLCWFRQTSKSPALMIKVIQYKLSSLDGGTLCFNLQEQKNLIDFLMLAMTGNTTKKPVELTLMDIGEWNNNNILIDVREYIKYCVMPYLKSSNLIGRKITLSISLDILNALLFQLTPMLPPADVSWLMKSNPFSLLKSIVSLFNRRKEMFSLVINKIDNIYIVSKKLIEILAGCISSLPEDYVQYNIHNSDTYSVRQFYDESQEFDWTTQLFLRNLFEMCEDRLGLKIGKPIIPAVLFSFCDLSKEEFVIIEDNENMSEQTTEFKQTMVFLEGCRVSNDWCKNFSLALNKSQAITKPSLRNLFRTTAPLAFCYILANSVEEETLCLLNELLRELFFYGCLSAAELLMIDDNDNELNELATADLAFDERISLCCLRFSFINILESLHFLKEQQEKSNNSLEYEQQFSSYRVVTDFRIIQNIIKVTKEFFITPNSTLNYLIVLFYTITQALPLLSFSFKAEESLYIFLLFIVDQIDNARIITIQEEKSSTGIVVGNTDNGSSSNQKSRKKKKKTEKHQKGNQELEQQLEQLTREIDTIAIKADEVYTEANTKRNQAVRSVTIEYSQWQEKLLAKGSNKIKNNELGWRFTVANALKIRDELIDHGK</sequence>
<evidence type="ECO:0000313" key="3">
    <source>
        <dbReference type="Proteomes" id="UP000234323"/>
    </source>
</evidence>
<dbReference type="Proteomes" id="UP000234323">
    <property type="component" value="Unassembled WGS sequence"/>
</dbReference>
<dbReference type="VEuPathDB" id="FungiDB:RhiirFUN_000366"/>
<comment type="caution">
    <text evidence="2">The sequence shown here is derived from an EMBL/GenBank/DDBJ whole genome shotgun (WGS) entry which is preliminary data.</text>
</comment>
<feature type="region of interest" description="Disordered" evidence="1">
    <location>
        <begin position="1155"/>
        <end position="1186"/>
    </location>
</feature>
<dbReference type="AlphaFoldDB" id="A0A2I1G3U2"/>
<evidence type="ECO:0000313" key="2">
    <source>
        <dbReference type="EMBL" id="PKY41280.1"/>
    </source>
</evidence>
<reference evidence="2 3" key="1">
    <citation type="submission" date="2015-10" db="EMBL/GenBank/DDBJ databases">
        <title>Genome analyses suggest a sexual origin of heterokaryosis in a supposedly ancient asexual fungus.</title>
        <authorList>
            <person name="Ropars J."/>
            <person name="Sedzielewska K."/>
            <person name="Noel J."/>
            <person name="Charron P."/>
            <person name="Farinelli L."/>
            <person name="Marton T."/>
            <person name="Kruger M."/>
            <person name="Pelin A."/>
            <person name="Brachmann A."/>
            <person name="Corradi N."/>
        </authorList>
    </citation>
    <scope>NUCLEOTIDE SEQUENCE [LARGE SCALE GENOMIC DNA]</scope>
    <source>
        <strain evidence="2 3">A4</strain>
    </source>
</reference>
<keyword evidence="3" id="KW-1185">Reference proteome</keyword>
<accession>A0A2I1G3U2</accession>
<evidence type="ECO:0000256" key="1">
    <source>
        <dbReference type="SAM" id="MobiDB-lite"/>
    </source>
</evidence>
<gene>
    <name evidence="2" type="ORF">RhiirA4_539462</name>
</gene>
<dbReference type="EMBL" id="LLXI01000141">
    <property type="protein sequence ID" value="PKY41280.1"/>
    <property type="molecule type" value="Genomic_DNA"/>
</dbReference>